<evidence type="ECO:0000313" key="8">
    <source>
        <dbReference type="EMBL" id="CAD7628776.1"/>
    </source>
</evidence>
<keyword evidence="4 5" id="KW-0238">DNA-binding</keyword>
<evidence type="ECO:0000256" key="6">
    <source>
        <dbReference type="SAM" id="Phobius"/>
    </source>
</evidence>
<dbReference type="GO" id="GO:0003677">
    <property type="term" value="F:DNA binding"/>
    <property type="evidence" value="ECO:0007669"/>
    <property type="project" value="UniProtKB-UniRule"/>
</dbReference>
<keyword evidence="1" id="KW-0479">Metal-binding</keyword>
<dbReference type="GO" id="GO:0005811">
    <property type="term" value="C:lipid droplet"/>
    <property type="evidence" value="ECO:0007669"/>
    <property type="project" value="TreeGrafter"/>
</dbReference>
<name>A0A7R9Q275_9ACAR</name>
<dbReference type="PROSITE" id="PS50950">
    <property type="entry name" value="ZF_THAP"/>
    <property type="match status" value="1"/>
</dbReference>
<dbReference type="GO" id="GO:0005886">
    <property type="term" value="C:plasma membrane"/>
    <property type="evidence" value="ECO:0007669"/>
    <property type="project" value="TreeGrafter"/>
</dbReference>
<dbReference type="SUPFAM" id="SSF57716">
    <property type="entry name" value="Glucocorticoid receptor-like (DNA-binding domain)"/>
    <property type="match status" value="1"/>
</dbReference>
<organism evidence="8">
    <name type="scientific">Medioppia subpectinata</name>
    <dbReference type="NCBI Taxonomy" id="1979941"/>
    <lineage>
        <taxon>Eukaryota</taxon>
        <taxon>Metazoa</taxon>
        <taxon>Ecdysozoa</taxon>
        <taxon>Arthropoda</taxon>
        <taxon>Chelicerata</taxon>
        <taxon>Arachnida</taxon>
        <taxon>Acari</taxon>
        <taxon>Acariformes</taxon>
        <taxon>Sarcoptiformes</taxon>
        <taxon>Oribatida</taxon>
        <taxon>Brachypylina</taxon>
        <taxon>Oppioidea</taxon>
        <taxon>Oppiidae</taxon>
        <taxon>Medioppia</taxon>
    </lineage>
</organism>
<sequence>VVKACVETATNHLDISGEPQYMESMQLKYNKAAQEKGIYIASACGWDSIPCDLGVQFLKKHFNGELNSVETFLTVKTGPNGLTTNYGTWQSAIHGFAAGHELGALRRQLYREVFTKRRPQTKFRLPRKSMPFRSEYLRGWSVPFPGCDRSVVQRTQQYRYEKLNERPTQIETYFTVGSFLSLVGLAIMGIMFGLMASFRWGRSLLEAYPAFFSFGAFTKTGPTREQIMAATFRTLIVGKGWSEKLSEPTDEPNEAPNKTVIVKDRPKLGPIARGGVFTPGALFDGTGIFDRLKAHDLNIEVVNDESMPKFKTCSFSGCLTNARDNPGVSFFRYPTKDPQRCLEWVRASNNDVISGQYLSGGHISDNETVCELHFSLEDITVYSSRKLLATNAVPIDEVRTAVPLQANTTADTNYGHSYKSGKTFASHKVNKKSFAQKTIRKYNKSFAKPKLAVLLAPTSIYIGYTTNSSTSRRTGPQKAWKDWHRFGVERIAIRPLYHRVSYRAPVLTALGCYQWAPALRVDRRRRRSRSRTRMLWFPFPLRFRCDTYESPDPSTGASLAVRSHPISVCRHHSVRDP</sequence>
<evidence type="ECO:0000256" key="4">
    <source>
        <dbReference type="ARBA" id="ARBA00023125"/>
    </source>
</evidence>
<accession>A0A7R9Q275</accession>
<evidence type="ECO:0000313" key="9">
    <source>
        <dbReference type="Proteomes" id="UP000759131"/>
    </source>
</evidence>
<keyword evidence="6" id="KW-1133">Transmembrane helix</keyword>
<dbReference type="InterPro" id="IPR006612">
    <property type="entry name" value="THAP_Znf"/>
</dbReference>
<dbReference type="EMBL" id="OC860656">
    <property type="protein sequence ID" value="CAD7628776.1"/>
    <property type="molecule type" value="Genomic_DNA"/>
</dbReference>
<evidence type="ECO:0000256" key="2">
    <source>
        <dbReference type="ARBA" id="ARBA00022771"/>
    </source>
</evidence>
<keyword evidence="6" id="KW-0472">Membrane</keyword>
<dbReference type="GO" id="GO:0009247">
    <property type="term" value="P:glycolipid biosynthetic process"/>
    <property type="evidence" value="ECO:0007669"/>
    <property type="project" value="TreeGrafter"/>
</dbReference>
<dbReference type="PANTHER" id="PTHR12286:SF5">
    <property type="entry name" value="SACCHAROPINE DEHYDROGENASE-LIKE OXIDOREDUCTASE"/>
    <property type="match status" value="1"/>
</dbReference>
<feature type="transmembrane region" description="Helical" evidence="6">
    <location>
        <begin position="173"/>
        <end position="194"/>
    </location>
</feature>
<dbReference type="PANTHER" id="PTHR12286">
    <property type="entry name" value="SACCHAROPINE DEHYDROGENASE-LIKE OXIDOREDUCTASE"/>
    <property type="match status" value="1"/>
</dbReference>
<gene>
    <name evidence="8" type="ORF">OSB1V03_LOCUS9197</name>
</gene>
<dbReference type="AlphaFoldDB" id="A0A7R9Q275"/>
<evidence type="ECO:0000256" key="1">
    <source>
        <dbReference type="ARBA" id="ARBA00022723"/>
    </source>
</evidence>
<evidence type="ECO:0000256" key="5">
    <source>
        <dbReference type="PROSITE-ProRule" id="PRU00309"/>
    </source>
</evidence>
<proteinExistence type="predicted"/>
<dbReference type="GO" id="GO:0008270">
    <property type="term" value="F:zinc ion binding"/>
    <property type="evidence" value="ECO:0007669"/>
    <property type="project" value="UniProtKB-KW"/>
</dbReference>
<keyword evidence="6" id="KW-0812">Transmembrane</keyword>
<dbReference type="OrthoDB" id="10268090at2759"/>
<dbReference type="Gene3D" id="3.40.50.720">
    <property type="entry name" value="NAD(P)-binding Rossmann-like Domain"/>
    <property type="match status" value="1"/>
</dbReference>
<reference evidence="8" key="1">
    <citation type="submission" date="2020-11" db="EMBL/GenBank/DDBJ databases">
        <authorList>
            <person name="Tran Van P."/>
        </authorList>
    </citation>
    <scope>NUCLEOTIDE SEQUENCE</scope>
</reference>
<dbReference type="SMART" id="SM00980">
    <property type="entry name" value="THAP"/>
    <property type="match status" value="1"/>
</dbReference>
<feature type="domain" description="THAP-type" evidence="7">
    <location>
        <begin position="307"/>
        <end position="397"/>
    </location>
</feature>
<keyword evidence="3" id="KW-0862">Zinc</keyword>
<evidence type="ECO:0000259" key="7">
    <source>
        <dbReference type="PROSITE" id="PS50950"/>
    </source>
</evidence>
<feature type="non-terminal residue" evidence="8">
    <location>
        <position position="577"/>
    </location>
</feature>
<dbReference type="Proteomes" id="UP000759131">
    <property type="component" value="Unassembled WGS sequence"/>
</dbReference>
<dbReference type="EMBL" id="CAJPIZ010006081">
    <property type="protein sequence ID" value="CAG2109206.1"/>
    <property type="molecule type" value="Genomic_DNA"/>
</dbReference>
<keyword evidence="9" id="KW-1185">Reference proteome</keyword>
<dbReference type="GO" id="GO:0005739">
    <property type="term" value="C:mitochondrion"/>
    <property type="evidence" value="ECO:0007669"/>
    <property type="project" value="TreeGrafter"/>
</dbReference>
<dbReference type="InterPro" id="IPR051276">
    <property type="entry name" value="Saccharopine_DH-like_oxidrdct"/>
</dbReference>
<evidence type="ECO:0000256" key="3">
    <source>
        <dbReference type="ARBA" id="ARBA00022833"/>
    </source>
</evidence>
<protein>
    <recommendedName>
        <fullName evidence="7">THAP-type domain-containing protein</fullName>
    </recommendedName>
</protein>
<keyword evidence="2 5" id="KW-0863">Zinc-finger</keyword>